<organism evidence="1 2">
    <name type="scientific">Acuticoccus sediminis</name>
    <dbReference type="NCBI Taxonomy" id="2184697"/>
    <lineage>
        <taxon>Bacteria</taxon>
        <taxon>Pseudomonadati</taxon>
        <taxon>Pseudomonadota</taxon>
        <taxon>Alphaproteobacteria</taxon>
        <taxon>Hyphomicrobiales</taxon>
        <taxon>Amorphaceae</taxon>
        <taxon>Acuticoccus</taxon>
    </lineage>
</organism>
<dbReference type="Proteomes" id="UP000249590">
    <property type="component" value="Unassembled WGS sequence"/>
</dbReference>
<dbReference type="InterPro" id="IPR047324">
    <property type="entry name" value="LbH_gamma_CA-like"/>
</dbReference>
<accession>A0A8B2NT23</accession>
<dbReference type="RefSeq" id="WP_111347878.1">
    <property type="nucleotide sequence ID" value="NZ_JAIWKD010000004.1"/>
</dbReference>
<evidence type="ECO:0000313" key="2">
    <source>
        <dbReference type="Proteomes" id="UP000249590"/>
    </source>
</evidence>
<dbReference type="PANTHER" id="PTHR13061">
    <property type="entry name" value="DYNACTIN SUBUNIT P25"/>
    <property type="match status" value="1"/>
</dbReference>
<dbReference type="InterPro" id="IPR050484">
    <property type="entry name" value="Transf_Hexapept/Carb_Anhydrase"/>
</dbReference>
<dbReference type="EMBL" id="QHHQ01000003">
    <property type="protein sequence ID" value="RAI01199.1"/>
    <property type="molecule type" value="Genomic_DNA"/>
</dbReference>
<name>A0A8B2NT23_9HYPH</name>
<sequence>MPIYELDGVRPTLPASGSVWIAPGAHVMGDVVLGEKTGIWFGAVLRGDNTTITIGEGTNIQDHVMVHVDPGYPATIGKGCTVGHRAIIHGCTIGDNTLIGMGAIVLNGANIGNNCIIGAGALITEGKEIPDGSLVVGMPGKVVRQLDEATFETLRKQGLGYVRNAEKFTNGLREIDITAANRAAA</sequence>
<dbReference type="OrthoDB" id="9803036at2"/>
<dbReference type="InterPro" id="IPR011004">
    <property type="entry name" value="Trimer_LpxA-like_sf"/>
</dbReference>
<dbReference type="PANTHER" id="PTHR13061:SF29">
    <property type="entry name" value="GAMMA CARBONIC ANHYDRASE-LIKE 1, MITOCHONDRIAL-RELATED"/>
    <property type="match status" value="1"/>
</dbReference>
<dbReference type="Pfam" id="PF00132">
    <property type="entry name" value="Hexapep"/>
    <property type="match status" value="1"/>
</dbReference>
<evidence type="ECO:0000313" key="1">
    <source>
        <dbReference type="EMBL" id="RAI01199.1"/>
    </source>
</evidence>
<dbReference type="AlphaFoldDB" id="A0A8B2NT23"/>
<proteinExistence type="predicted"/>
<reference evidence="1 2" key="1">
    <citation type="submission" date="2018-05" db="EMBL/GenBank/DDBJ databases">
        <title>Acuticoccus sediminis sp. nov., isolated from deep-sea sediment of Indian Ocean.</title>
        <authorList>
            <person name="Liu X."/>
            <person name="Lai Q."/>
            <person name="Du Y."/>
            <person name="Sun F."/>
            <person name="Zhang X."/>
            <person name="Wang S."/>
            <person name="Shao Z."/>
        </authorList>
    </citation>
    <scope>NUCLEOTIDE SEQUENCE [LARGE SCALE GENOMIC DNA]</scope>
    <source>
        <strain evidence="1 2">PTG4-2</strain>
    </source>
</reference>
<dbReference type="CDD" id="cd04645">
    <property type="entry name" value="LbH_gamma_CA_like"/>
    <property type="match status" value="1"/>
</dbReference>
<dbReference type="InterPro" id="IPR001451">
    <property type="entry name" value="Hexapep"/>
</dbReference>
<gene>
    <name evidence="1" type="ORF">DLJ53_17605</name>
</gene>
<keyword evidence="2" id="KW-1185">Reference proteome</keyword>
<dbReference type="Gene3D" id="2.160.10.10">
    <property type="entry name" value="Hexapeptide repeat proteins"/>
    <property type="match status" value="1"/>
</dbReference>
<comment type="caution">
    <text evidence="1">The sequence shown here is derived from an EMBL/GenBank/DDBJ whole genome shotgun (WGS) entry which is preliminary data.</text>
</comment>
<protein>
    <submittedName>
        <fullName evidence="1">Gamma carbonic anhydrase family protein</fullName>
    </submittedName>
</protein>
<dbReference type="SUPFAM" id="SSF51161">
    <property type="entry name" value="Trimeric LpxA-like enzymes"/>
    <property type="match status" value="1"/>
</dbReference>